<keyword evidence="1" id="KW-1133">Transmembrane helix</keyword>
<organism evidence="2 3">
    <name type="scientific">Pomacea canaliculata</name>
    <name type="common">Golden apple snail</name>
    <dbReference type="NCBI Taxonomy" id="400727"/>
    <lineage>
        <taxon>Eukaryota</taxon>
        <taxon>Metazoa</taxon>
        <taxon>Spiralia</taxon>
        <taxon>Lophotrochozoa</taxon>
        <taxon>Mollusca</taxon>
        <taxon>Gastropoda</taxon>
        <taxon>Caenogastropoda</taxon>
        <taxon>Architaenioglossa</taxon>
        <taxon>Ampullarioidea</taxon>
        <taxon>Ampullariidae</taxon>
        <taxon>Pomacea</taxon>
    </lineage>
</organism>
<reference evidence="2 3" key="1">
    <citation type="submission" date="2018-04" db="EMBL/GenBank/DDBJ databases">
        <title>The genome of golden apple snail Pomacea canaliculata provides insight into stress tolerance and invasive adaptation.</title>
        <authorList>
            <person name="Liu C."/>
            <person name="Liu B."/>
            <person name="Ren Y."/>
            <person name="Zhang Y."/>
            <person name="Wang H."/>
            <person name="Li S."/>
            <person name="Jiang F."/>
            <person name="Yin L."/>
            <person name="Zhang G."/>
            <person name="Qian W."/>
            <person name="Fan W."/>
        </authorList>
    </citation>
    <scope>NUCLEOTIDE SEQUENCE [LARGE SCALE GENOMIC DNA]</scope>
    <source>
        <strain evidence="2">SZHN2017</strain>
        <tissue evidence="2">Muscle</tissue>
    </source>
</reference>
<protein>
    <submittedName>
        <fullName evidence="2">Uncharacterized protein</fullName>
    </submittedName>
</protein>
<dbReference type="Proteomes" id="UP000245119">
    <property type="component" value="Linkage Group LG12"/>
</dbReference>
<name>A0A2T7NJT7_POMCA</name>
<proteinExistence type="predicted"/>
<keyword evidence="3" id="KW-1185">Reference proteome</keyword>
<feature type="transmembrane region" description="Helical" evidence="1">
    <location>
        <begin position="15"/>
        <end position="33"/>
    </location>
</feature>
<evidence type="ECO:0000313" key="3">
    <source>
        <dbReference type="Proteomes" id="UP000245119"/>
    </source>
</evidence>
<evidence type="ECO:0000313" key="2">
    <source>
        <dbReference type="EMBL" id="PVD21440.1"/>
    </source>
</evidence>
<evidence type="ECO:0000256" key="1">
    <source>
        <dbReference type="SAM" id="Phobius"/>
    </source>
</evidence>
<dbReference type="STRING" id="400727.A0A2T7NJT7"/>
<dbReference type="AlphaFoldDB" id="A0A2T7NJT7"/>
<dbReference type="EMBL" id="PZQS01000012">
    <property type="protein sequence ID" value="PVD21440.1"/>
    <property type="molecule type" value="Genomic_DNA"/>
</dbReference>
<keyword evidence="1" id="KW-0812">Transmembrane</keyword>
<sequence length="70" mass="7448">MALCKACPCRERLSIRYVHPMFSMGLALGPGIFTSPKGVISGAGSVGLSLVIWAACGVFSTMGEWQLWVT</sequence>
<feature type="transmembrane region" description="Helical" evidence="1">
    <location>
        <begin position="39"/>
        <end position="59"/>
    </location>
</feature>
<gene>
    <name evidence="2" type="ORF">C0Q70_19613</name>
</gene>
<accession>A0A2T7NJT7</accession>
<comment type="caution">
    <text evidence="2">The sequence shown here is derived from an EMBL/GenBank/DDBJ whole genome shotgun (WGS) entry which is preliminary data.</text>
</comment>
<keyword evidence="1" id="KW-0472">Membrane</keyword>